<evidence type="ECO:0000259" key="2">
    <source>
        <dbReference type="PROSITE" id="PS51186"/>
    </source>
</evidence>
<gene>
    <name evidence="3" type="ORF">FRACA_2550003</name>
</gene>
<dbReference type="EC" id="2.3.1.-" evidence="3"/>
<sequence length="264" mass="29760">MIISGVSVDQKADDQADFPWRGRARRGQRHRVASAARRVRFVTLFATRAAATMPSRCHDQPRDNDREGHDAGRDPEREDMTHFPQVEALSTPRLLLRRWRPEDEAAIAEMNRDPQVARYLNRPVDPATVEAFLGRMVQHWQEHGYGPWILESHEPDHAGEVLGFAGLAHVPPFLAAAGSRPELGWRLCRAAWGRGLATEAARAARDDAFERLGLPDLISVIHPENARSQRVAGKLGLRPTRRIHNPLLDREVDVWTQSATDLRA</sequence>
<dbReference type="OrthoDB" id="3533156at2"/>
<dbReference type="InterPro" id="IPR016181">
    <property type="entry name" value="Acyl_CoA_acyltransferase"/>
</dbReference>
<accession>A0A2I2KS82</accession>
<protein>
    <submittedName>
        <fullName evidence="3">Putative enzyme</fullName>
        <ecNumber evidence="3">2.3.1.-</ecNumber>
    </submittedName>
</protein>
<dbReference type="PROSITE" id="PS51186">
    <property type="entry name" value="GNAT"/>
    <property type="match status" value="1"/>
</dbReference>
<evidence type="ECO:0000313" key="3">
    <source>
        <dbReference type="EMBL" id="SNQ48520.1"/>
    </source>
</evidence>
<keyword evidence="4" id="KW-1185">Reference proteome</keyword>
<dbReference type="SUPFAM" id="SSF55729">
    <property type="entry name" value="Acyl-CoA N-acyltransferases (Nat)"/>
    <property type="match status" value="1"/>
</dbReference>
<dbReference type="GO" id="GO:0016747">
    <property type="term" value="F:acyltransferase activity, transferring groups other than amino-acyl groups"/>
    <property type="evidence" value="ECO:0007669"/>
    <property type="project" value="InterPro"/>
</dbReference>
<feature type="region of interest" description="Disordered" evidence="1">
    <location>
        <begin position="52"/>
        <end position="85"/>
    </location>
</feature>
<dbReference type="InterPro" id="IPR051531">
    <property type="entry name" value="N-acetyltransferase"/>
</dbReference>
<dbReference type="Proteomes" id="UP000234331">
    <property type="component" value="Unassembled WGS sequence"/>
</dbReference>
<dbReference type="PANTHER" id="PTHR43792">
    <property type="entry name" value="GNAT FAMILY, PUTATIVE (AFU_ORTHOLOGUE AFUA_3G00765)-RELATED-RELATED"/>
    <property type="match status" value="1"/>
</dbReference>
<feature type="compositionally biased region" description="Basic and acidic residues" evidence="1">
    <location>
        <begin position="56"/>
        <end position="81"/>
    </location>
</feature>
<dbReference type="Pfam" id="PF13302">
    <property type="entry name" value="Acetyltransf_3"/>
    <property type="match status" value="1"/>
</dbReference>
<reference evidence="3 4" key="1">
    <citation type="submission" date="2017-06" db="EMBL/GenBank/DDBJ databases">
        <authorList>
            <person name="Kim H.J."/>
            <person name="Triplett B.A."/>
        </authorList>
    </citation>
    <scope>NUCLEOTIDE SEQUENCE [LARGE SCALE GENOMIC DNA]</scope>
    <source>
        <strain evidence="3">FRACA_ARgP5</strain>
    </source>
</reference>
<dbReference type="InterPro" id="IPR000182">
    <property type="entry name" value="GNAT_dom"/>
</dbReference>
<dbReference type="Gene3D" id="3.40.630.30">
    <property type="match status" value="1"/>
</dbReference>
<proteinExistence type="predicted"/>
<keyword evidence="3" id="KW-0012">Acyltransferase</keyword>
<dbReference type="EMBL" id="FZMO01000174">
    <property type="protein sequence ID" value="SNQ48520.1"/>
    <property type="molecule type" value="Genomic_DNA"/>
</dbReference>
<name>A0A2I2KS82_9ACTN</name>
<feature type="domain" description="N-acetyltransferase" evidence="2">
    <location>
        <begin position="94"/>
        <end position="261"/>
    </location>
</feature>
<dbReference type="PANTHER" id="PTHR43792:SF1">
    <property type="entry name" value="N-ACETYLTRANSFERASE DOMAIN-CONTAINING PROTEIN"/>
    <property type="match status" value="1"/>
</dbReference>
<evidence type="ECO:0000313" key="4">
    <source>
        <dbReference type="Proteomes" id="UP000234331"/>
    </source>
</evidence>
<organism evidence="3 4">
    <name type="scientific">Frankia canadensis</name>
    <dbReference type="NCBI Taxonomy" id="1836972"/>
    <lineage>
        <taxon>Bacteria</taxon>
        <taxon>Bacillati</taxon>
        <taxon>Actinomycetota</taxon>
        <taxon>Actinomycetes</taxon>
        <taxon>Frankiales</taxon>
        <taxon>Frankiaceae</taxon>
        <taxon>Frankia</taxon>
    </lineage>
</organism>
<evidence type="ECO:0000256" key="1">
    <source>
        <dbReference type="SAM" id="MobiDB-lite"/>
    </source>
</evidence>
<keyword evidence="3" id="KW-0808">Transferase</keyword>
<dbReference type="AlphaFoldDB" id="A0A2I2KS82"/>